<accession>A0A5N6JXX5</accession>
<reference evidence="1 2" key="1">
    <citation type="submission" date="2019-06" db="EMBL/GenBank/DDBJ databases">
        <title>Genome Sequence of the Brown Rot Fungal Pathogen Monilinia laxa.</title>
        <authorList>
            <person name="De Miccolis Angelini R.M."/>
            <person name="Landi L."/>
            <person name="Abate D."/>
            <person name="Pollastro S."/>
            <person name="Romanazzi G."/>
            <person name="Faretra F."/>
        </authorList>
    </citation>
    <scope>NUCLEOTIDE SEQUENCE [LARGE SCALE GENOMIC DNA]</scope>
    <source>
        <strain evidence="1 2">Mlax316</strain>
    </source>
</reference>
<keyword evidence="2" id="KW-1185">Reference proteome</keyword>
<evidence type="ECO:0000313" key="1">
    <source>
        <dbReference type="EMBL" id="KAB8294001.1"/>
    </source>
</evidence>
<comment type="caution">
    <text evidence="1">The sequence shown here is derived from an EMBL/GenBank/DDBJ whole genome shotgun (WGS) entry which is preliminary data.</text>
</comment>
<sequence length="68" mass="8021">MKGLQMQKLPTKPPFRYRSRKLRSFGAWDARNTPRLRSDIAASKIVEKKNYKIVAKETQFKEIIGKRL</sequence>
<protein>
    <submittedName>
        <fullName evidence="1">Uncharacterized protein</fullName>
    </submittedName>
</protein>
<organism evidence="1 2">
    <name type="scientific">Monilinia laxa</name>
    <name type="common">Brown rot fungus</name>
    <name type="synonym">Sclerotinia laxa</name>
    <dbReference type="NCBI Taxonomy" id="61186"/>
    <lineage>
        <taxon>Eukaryota</taxon>
        <taxon>Fungi</taxon>
        <taxon>Dikarya</taxon>
        <taxon>Ascomycota</taxon>
        <taxon>Pezizomycotina</taxon>
        <taxon>Leotiomycetes</taxon>
        <taxon>Helotiales</taxon>
        <taxon>Sclerotiniaceae</taxon>
        <taxon>Monilinia</taxon>
    </lineage>
</organism>
<dbReference type="Proteomes" id="UP000326757">
    <property type="component" value="Unassembled WGS sequence"/>
</dbReference>
<gene>
    <name evidence="1" type="ORF">EYC80_009465</name>
</gene>
<evidence type="ECO:0000313" key="2">
    <source>
        <dbReference type="Proteomes" id="UP000326757"/>
    </source>
</evidence>
<proteinExistence type="predicted"/>
<dbReference type="AlphaFoldDB" id="A0A5N6JXX5"/>
<name>A0A5N6JXX5_MONLA</name>
<dbReference type="EMBL" id="VIGI01000011">
    <property type="protein sequence ID" value="KAB8294001.1"/>
    <property type="molecule type" value="Genomic_DNA"/>
</dbReference>